<dbReference type="InterPro" id="IPR003265">
    <property type="entry name" value="HhH-GPD_domain"/>
</dbReference>
<comment type="caution">
    <text evidence="9">The sequence shown here is derived from an EMBL/GenBank/DDBJ whole genome shotgun (WGS) entry which is preliminary data.</text>
</comment>
<organism evidence="9 10">
    <name type="scientific">Trinickia dinghuensis</name>
    <dbReference type="NCBI Taxonomy" id="2291023"/>
    <lineage>
        <taxon>Bacteria</taxon>
        <taxon>Pseudomonadati</taxon>
        <taxon>Pseudomonadota</taxon>
        <taxon>Betaproteobacteria</taxon>
        <taxon>Burkholderiales</taxon>
        <taxon>Burkholderiaceae</taxon>
        <taxon>Trinickia</taxon>
    </lineage>
</organism>
<name>A0A3D8K053_9BURK</name>
<dbReference type="InterPro" id="IPR012092">
    <property type="entry name" value="DNA_glyclase/AP_lyase_Ogg"/>
</dbReference>
<dbReference type="EMBL" id="QRGA01000007">
    <property type="protein sequence ID" value="RDU98286.1"/>
    <property type="molecule type" value="Genomic_DNA"/>
</dbReference>
<feature type="compositionally biased region" description="Polar residues" evidence="7">
    <location>
        <begin position="267"/>
        <end position="278"/>
    </location>
</feature>
<evidence type="ECO:0000256" key="5">
    <source>
        <dbReference type="ARBA" id="ARBA00023268"/>
    </source>
</evidence>
<evidence type="ECO:0000313" key="10">
    <source>
        <dbReference type="Proteomes" id="UP000256838"/>
    </source>
</evidence>
<proteinExistence type="predicted"/>
<evidence type="ECO:0000256" key="2">
    <source>
        <dbReference type="ARBA" id="ARBA00022801"/>
    </source>
</evidence>
<keyword evidence="6" id="KW-0326">Glycosidase</keyword>
<feature type="region of interest" description="Disordered" evidence="7">
    <location>
        <begin position="245"/>
        <end position="278"/>
    </location>
</feature>
<dbReference type="AlphaFoldDB" id="A0A3D8K053"/>
<keyword evidence="10" id="KW-1185">Reference proteome</keyword>
<dbReference type="CDD" id="cd00056">
    <property type="entry name" value="ENDO3c"/>
    <property type="match status" value="1"/>
</dbReference>
<dbReference type="InterPro" id="IPR023170">
    <property type="entry name" value="HhH_base_excis_C"/>
</dbReference>
<dbReference type="InterPro" id="IPR011257">
    <property type="entry name" value="DNA_glycosylase"/>
</dbReference>
<dbReference type="GO" id="GO:0003906">
    <property type="term" value="F:DNA-(apurinic or apyrimidinic site) endonuclease activity"/>
    <property type="evidence" value="ECO:0007669"/>
    <property type="project" value="InterPro"/>
</dbReference>
<dbReference type="SUPFAM" id="SSF48150">
    <property type="entry name" value="DNA-glycosylase"/>
    <property type="match status" value="1"/>
</dbReference>
<dbReference type="SMART" id="SM00478">
    <property type="entry name" value="ENDO3c"/>
    <property type="match status" value="1"/>
</dbReference>
<keyword evidence="3" id="KW-0234">DNA repair</keyword>
<evidence type="ECO:0000259" key="8">
    <source>
        <dbReference type="SMART" id="SM00478"/>
    </source>
</evidence>
<dbReference type="OrthoDB" id="12078at2"/>
<accession>A0A3D8K053</accession>
<evidence type="ECO:0000256" key="3">
    <source>
        <dbReference type="ARBA" id="ARBA00023204"/>
    </source>
</evidence>
<sequence>MTQHAAVFLDRTVVQFELPAASDEALPGVPWGAVEAFPTPAYWAYQVLARRVSGQSVRYRLGETFAEEVAACLLGGHGIPANVGVAAFYRLKSAGLLTGTPSEELLNSELSKPMDIDGRACRYRFARQKSRYLAGALARLANGVAPTSSARELRDWLLALPGIGPKTASWIVRNWLDADDVAILDIHILRAGAIAGFFGHGLTVEHDYLELEAQFLQFSQAIGVRASELDAVMWLEMMSSPAATRKLMKREETQRSGVRLHTRTNKRSANPNQSRLID</sequence>
<evidence type="ECO:0000256" key="6">
    <source>
        <dbReference type="ARBA" id="ARBA00023295"/>
    </source>
</evidence>
<feature type="domain" description="HhH-GPD" evidence="8">
    <location>
        <begin position="96"/>
        <end position="238"/>
    </location>
</feature>
<keyword evidence="2" id="KW-0378">Hydrolase</keyword>
<gene>
    <name evidence="9" type="ORF">DWV00_13285</name>
</gene>
<reference evidence="9 10" key="1">
    <citation type="submission" date="2018-08" db="EMBL/GenBank/DDBJ databases">
        <title>Paraburkholderia sp. DHOM06 isolated from forest soil.</title>
        <authorList>
            <person name="Gao Z.-H."/>
            <person name="Qiu L.-H."/>
        </authorList>
    </citation>
    <scope>NUCLEOTIDE SEQUENCE [LARGE SCALE GENOMIC DNA]</scope>
    <source>
        <strain evidence="9 10">DHOM06</strain>
    </source>
</reference>
<protein>
    <submittedName>
        <fullName evidence="9">8-oxoguanine DNA glycosylase</fullName>
    </submittedName>
</protein>
<dbReference type="GO" id="GO:0016829">
    <property type="term" value="F:lyase activity"/>
    <property type="evidence" value="ECO:0007669"/>
    <property type="project" value="UniProtKB-KW"/>
</dbReference>
<dbReference type="GO" id="GO:0006284">
    <property type="term" value="P:base-excision repair"/>
    <property type="evidence" value="ECO:0007669"/>
    <property type="project" value="InterPro"/>
</dbReference>
<keyword evidence="1" id="KW-0227">DNA damage</keyword>
<evidence type="ECO:0000256" key="1">
    <source>
        <dbReference type="ARBA" id="ARBA00022763"/>
    </source>
</evidence>
<dbReference type="RefSeq" id="WP_115534044.1">
    <property type="nucleotide sequence ID" value="NZ_QRGA01000007.1"/>
</dbReference>
<dbReference type="Proteomes" id="UP000256838">
    <property type="component" value="Unassembled WGS sequence"/>
</dbReference>
<keyword evidence="4" id="KW-0456">Lyase</keyword>
<dbReference type="Gene3D" id="1.10.1670.10">
    <property type="entry name" value="Helix-hairpin-Helix base-excision DNA repair enzymes (C-terminal)"/>
    <property type="match status" value="1"/>
</dbReference>
<evidence type="ECO:0000256" key="4">
    <source>
        <dbReference type="ARBA" id="ARBA00023239"/>
    </source>
</evidence>
<evidence type="ECO:0000256" key="7">
    <source>
        <dbReference type="SAM" id="MobiDB-lite"/>
    </source>
</evidence>
<evidence type="ECO:0000313" key="9">
    <source>
        <dbReference type="EMBL" id="RDU98286.1"/>
    </source>
</evidence>
<dbReference type="Pfam" id="PF22175">
    <property type="entry name" value="Ogg-HhH"/>
    <property type="match status" value="1"/>
</dbReference>
<keyword evidence="5" id="KW-0511">Multifunctional enzyme</keyword>
<dbReference type="GO" id="GO:0016799">
    <property type="term" value="F:hydrolase activity, hydrolyzing N-glycosyl compounds"/>
    <property type="evidence" value="ECO:0007669"/>
    <property type="project" value="InterPro"/>
</dbReference>
<dbReference type="Gene3D" id="1.10.340.30">
    <property type="entry name" value="Hypothetical protein, domain 2"/>
    <property type="match status" value="1"/>
</dbReference>